<dbReference type="AlphaFoldDB" id="A0A2U1PJA3"/>
<keyword evidence="7" id="KW-0067">ATP-binding</keyword>
<dbReference type="CDD" id="cd18791">
    <property type="entry name" value="SF2_C_RHA"/>
    <property type="match status" value="1"/>
</dbReference>
<dbReference type="PANTHER" id="PTHR18934">
    <property type="entry name" value="ATP-DEPENDENT RNA HELICASE"/>
    <property type="match status" value="1"/>
</dbReference>
<dbReference type="InterPro" id="IPR048333">
    <property type="entry name" value="HA2_WH"/>
</dbReference>
<dbReference type="PROSITE" id="PS51194">
    <property type="entry name" value="HELICASE_CTER"/>
    <property type="match status" value="1"/>
</dbReference>
<dbReference type="EMBL" id="PKPP01001083">
    <property type="protein sequence ID" value="PWA85819.1"/>
    <property type="molecule type" value="Genomic_DNA"/>
</dbReference>
<dbReference type="Pfam" id="PF07717">
    <property type="entry name" value="OB_NTP_bind"/>
    <property type="match status" value="1"/>
</dbReference>
<dbReference type="GO" id="GO:0000390">
    <property type="term" value="P:spliceosomal complex disassembly"/>
    <property type="evidence" value="ECO:0007669"/>
    <property type="project" value="TreeGrafter"/>
</dbReference>
<comment type="similarity">
    <text evidence="10">Belongs to the DEAD box helicase family. DEAH subfamily. PRP2 sub-subfamily.</text>
</comment>
<dbReference type="Pfam" id="PF21010">
    <property type="entry name" value="HA2_C"/>
    <property type="match status" value="1"/>
</dbReference>
<dbReference type="Pfam" id="PF00271">
    <property type="entry name" value="Helicase_C"/>
    <property type="match status" value="1"/>
</dbReference>
<protein>
    <recommendedName>
        <fullName evidence="1">RNA helicase</fullName>
        <ecNumber evidence="1">3.6.4.13</ecNumber>
    </recommendedName>
    <alternativeName>
        <fullName evidence="11">DEAH RNA helicase homolog PRP2</fullName>
    </alternativeName>
</protein>
<evidence type="ECO:0000256" key="1">
    <source>
        <dbReference type="ARBA" id="ARBA00012552"/>
    </source>
</evidence>
<name>A0A2U1PJA3_ARTAN</name>
<evidence type="ECO:0000256" key="9">
    <source>
        <dbReference type="ARBA" id="ARBA00047984"/>
    </source>
</evidence>
<sequence>MQIHINEPEGDILVFLTGQEEIDYACQCLDEKMKRLGKSVPQLIVLPVYSALPSEMQSEIFKPTPPGKRKVVVATNIAEASLTIDGIFYVIDPGFGKQNVYNPKLGLESHVVTPISQASAKQRAGRAGRTGPGKCYRLYTDFAYNYEMSPASIPEIQRINLGVTTLTLKAMEINDLFAFKFMDPPSPQALISSMQQLYSLGALDEEGILTKLGQKMAEFPLEPPLSKMLLASIDLGCSDEILMIIAMTQTGNIFYRPRERQAKADEKKAKFFEPEGDQLTLLAVYKAWKENNFSAQWCYENFVQVRSLKRAQDVRNQLLSLMDRYKLDVVSAGNNYTKITAGFFFHAARKDPQGGYRTIVDNQPVYIHPASALFQRQPDWVIYHELVMTTKEYICEVTVNL</sequence>
<keyword evidence="2" id="KW-0507">mRNA processing</keyword>
<dbReference type="PANTHER" id="PTHR18934:SF85">
    <property type="entry name" value="ATP-DEPENDENT RNA HELICASE DHX8"/>
    <property type="match status" value="1"/>
</dbReference>
<keyword evidence="3" id="KW-0747">Spliceosome</keyword>
<keyword evidence="14" id="KW-1185">Reference proteome</keyword>
<proteinExistence type="inferred from homology"/>
<dbReference type="GO" id="GO:0016787">
    <property type="term" value="F:hydrolase activity"/>
    <property type="evidence" value="ECO:0007669"/>
    <property type="project" value="UniProtKB-KW"/>
</dbReference>
<evidence type="ECO:0000313" key="13">
    <source>
        <dbReference type="EMBL" id="PWA85819.1"/>
    </source>
</evidence>
<keyword evidence="8" id="KW-0508">mRNA splicing</keyword>
<dbReference type="Gene3D" id="1.20.120.1080">
    <property type="match status" value="1"/>
</dbReference>
<evidence type="ECO:0000256" key="11">
    <source>
        <dbReference type="ARBA" id="ARBA00077342"/>
    </source>
</evidence>
<dbReference type="SMART" id="SM00847">
    <property type="entry name" value="HA2"/>
    <property type="match status" value="1"/>
</dbReference>
<evidence type="ECO:0000259" key="12">
    <source>
        <dbReference type="PROSITE" id="PS51194"/>
    </source>
</evidence>
<dbReference type="InterPro" id="IPR001650">
    <property type="entry name" value="Helicase_C-like"/>
</dbReference>
<accession>A0A2U1PJA3</accession>
<dbReference type="Gene3D" id="3.40.50.300">
    <property type="entry name" value="P-loop containing nucleotide triphosphate hydrolases"/>
    <property type="match status" value="1"/>
</dbReference>
<dbReference type="InterPro" id="IPR007502">
    <property type="entry name" value="Helicase-assoc_dom"/>
</dbReference>
<evidence type="ECO:0000256" key="2">
    <source>
        <dbReference type="ARBA" id="ARBA00022664"/>
    </source>
</evidence>
<dbReference type="EC" id="3.6.4.13" evidence="1"/>
<dbReference type="InterPro" id="IPR027417">
    <property type="entry name" value="P-loop_NTPase"/>
</dbReference>
<dbReference type="SUPFAM" id="SSF52540">
    <property type="entry name" value="P-loop containing nucleoside triphosphate hydrolases"/>
    <property type="match status" value="1"/>
</dbReference>
<feature type="domain" description="Helicase C-terminal" evidence="12">
    <location>
        <begin position="1"/>
        <end position="172"/>
    </location>
</feature>
<evidence type="ECO:0000256" key="3">
    <source>
        <dbReference type="ARBA" id="ARBA00022728"/>
    </source>
</evidence>
<dbReference type="FunFam" id="1.20.120.1080:FF:000001">
    <property type="entry name" value="Pre-mRNA-splicing factor ATP-dependent RNA helicase"/>
    <property type="match status" value="1"/>
</dbReference>
<evidence type="ECO:0000256" key="4">
    <source>
        <dbReference type="ARBA" id="ARBA00022741"/>
    </source>
</evidence>
<dbReference type="Pfam" id="PF04408">
    <property type="entry name" value="WHD_HA2"/>
    <property type="match status" value="1"/>
</dbReference>
<comment type="caution">
    <text evidence="13">The sequence shown here is derived from an EMBL/GenBank/DDBJ whole genome shotgun (WGS) entry which is preliminary data.</text>
</comment>
<reference evidence="13 14" key="1">
    <citation type="journal article" date="2018" name="Mol. Plant">
        <title>The genome of Artemisia annua provides insight into the evolution of Asteraceae family and artemisinin biosynthesis.</title>
        <authorList>
            <person name="Shen Q."/>
            <person name="Zhang L."/>
            <person name="Liao Z."/>
            <person name="Wang S."/>
            <person name="Yan T."/>
            <person name="Shi P."/>
            <person name="Liu M."/>
            <person name="Fu X."/>
            <person name="Pan Q."/>
            <person name="Wang Y."/>
            <person name="Lv Z."/>
            <person name="Lu X."/>
            <person name="Zhang F."/>
            <person name="Jiang W."/>
            <person name="Ma Y."/>
            <person name="Chen M."/>
            <person name="Hao X."/>
            <person name="Li L."/>
            <person name="Tang Y."/>
            <person name="Lv G."/>
            <person name="Zhou Y."/>
            <person name="Sun X."/>
            <person name="Brodelius P.E."/>
            <person name="Rose J.K.C."/>
            <person name="Tang K."/>
        </authorList>
    </citation>
    <scope>NUCLEOTIDE SEQUENCE [LARGE SCALE GENOMIC DNA]</scope>
    <source>
        <strain evidence="14">cv. Huhao1</strain>
        <tissue evidence="13">Leaf</tissue>
    </source>
</reference>
<keyword evidence="5" id="KW-0378">Hydrolase</keyword>
<evidence type="ECO:0000313" key="14">
    <source>
        <dbReference type="Proteomes" id="UP000245207"/>
    </source>
</evidence>
<keyword evidence="4" id="KW-0547">Nucleotide-binding</keyword>
<evidence type="ECO:0000256" key="10">
    <source>
        <dbReference type="ARBA" id="ARBA00061257"/>
    </source>
</evidence>
<evidence type="ECO:0000256" key="6">
    <source>
        <dbReference type="ARBA" id="ARBA00022806"/>
    </source>
</evidence>
<comment type="catalytic activity">
    <reaction evidence="9">
        <text>ATP + H2O = ADP + phosphate + H(+)</text>
        <dbReference type="Rhea" id="RHEA:13065"/>
        <dbReference type="ChEBI" id="CHEBI:15377"/>
        <dbReference type="ChEBI" id="CHEBI:15378"/>
        <dbReference type="ChEBI" id="CHEBI:30616"/>
        <dbReference type="ChEBI" id="CHEBI:43474"/>
        <dbReference type="ChEBI" id="CHEBI:456216"/>
        <dbReference type="EC" id="3.6.4.13"/>
    </reaction>
</comment>
<dbReference type="InterPro" id="IPR011709">
    <property type="entry name" value="DEAD-box_helicase_OB_fold"/>
</dbReference>
<dbReference type="GO" id="GO:0003724">
    <property type="term" value="F:RNA helicase activity"/>
    <property type="evidence" value="ECO:0007669"/>
    <property type="project" value="UniProtKB-EC"/>
</dbReference>
<dbReference type="STRING" id="35608.A0A2U1PJA3"/>
<dbReference type="SMART" id="SM00490">
    <property type="entry name" value="HELICc"/>
    <property type="match status" value="1"/>
</dbReference>
<dbReference type="GO" id="GO:0071013">
    <property type="term" value="C:catalytic step 2 spliceosome"/>
    <property type="evidence" value="ECO:0007669"/>
    <property type="project" value="TreeGrafter"/>
</dbReference>
<gene>
    <name evidence="13" type="ORF">CTI12_AA145080</name>
</gene>
<dbReference type="Proteomes" id="UP000245207">
    <property type="component" value="Unassembled WGS sequence"/>
</dbReference>
<keyword evidence="6 13" id="KW-0347">Helicase</keyword>
<dbReference type="GO" id="GO:0005524">
    <property type="term" value="F:ATP binding"/>
    <property type="evidence" value="ECO:0007669"/>
    <property type="project" value="UniProtKB-KW"/>
</dbReference>
<organism evidence="13 14">
    <name type="scientific">Artemisia annua</name>
    <name type="common">Sweet wormwood</name>
    <dbReference type="NCBI Taxonomy" id="35608"/>
    <lineage>
        <taxon>Eukaryota</taxon>
        <taxon>Viridiplantae</taxon>
        <taxon>Streptophyta</taxon>
        <taxon>Embryophyta</taxon>
        <taxon>Tracheophyta</taxon>
        <taxon>Spermatophyta</taxon>
        <taxon>Magnoliopsida</taxon>
        <taxon>eudicotyledons</taxon>
        <taxon>Gunneridae</taxon>
        <taxon>Pentapetalae</taxon>
        <taxon>asterids</taxon>
        <taxon>campanulids</taxon>
        <taxon>Asterales</taxon>
        <taxon>Asteraceae</taxon>
        <taxon>Asteroideae</taxon>
        <taxon>Anthemideae</taxon>
        <taxon>Artemisiinae</taxon>
        <taxon>Artemisia</taxon>
    </lineage>
</organism>
<evidence type="ECO:0000256" key="5">
    <source>
        <dbReference type="ARBA" id="ARBA00022801"/>
    </source>
</evidence>
<dbReference type="FunFam" id="3.40.50.300:FF:000007">
    <property type="entry name" value="Pre-mRNA-splicing factor ATP-dependent RNA helicase"/>
    <property type="match status" value="1"/>
</dbReference>
<evidence type="ECO:0000256" key="7">
    <source>
        <dbReference type="ARBA" id="ARBA00022840"/>
    </source>
</evidence>
<dbReference type="OrthoDB" id="10253254at2759"/>
<evidence type="ECO:0000256" key="8">
    <source>
        <dbReference type="ARBA" id="ARBA00023187"/>
    </source>
</evidence>
<dbReference type="GO" id="GO:0003723">
    <property type="term" value="F:RNA binding"/>
    <property type="evidence" value="ECO:0007669"/>
    <property type="project" value="TreeGrafter"/>
</dbReference>